<dbReference type="SUPFAM" id="SSF51556">
    <property type="entry name" value="Metallo-dependent hydrolases"/>
    <property type="match status" value="1"/>
</dbReference>
<dbReference type="Gene3D" id="1.10.2020.10">
    <property type="entry name" value="uronate isomerase, domain 2, chain A"/>
    <property type="match status" value="1"/>
</dbReference>
<evidence type="ECO:0000256" key="3">
    <source>
        <dbReference type="ARBA" id="ARBA00008397"/>
    </source>
</evidence>
<dbReference type="UniPathway" id="UPA00246"/>
<keyword evidence="9" id="KW-1185">Reference proteome</keyword>
<accession>A0A4S4BIH7</accession>
<comment type="catalytic activity">
    <reaction evidence="1 7">
        <text>D-glucuronate = D-fructuronate</text>
        <dbReference type="Rhea" id="RHEA:13049"/>
        <dbReference type="ChEBI" id="CHEBI:58720"/>
        <dbReference type="ChEBI" id="CHEBI:59863"/>
        <dbReference type="EC" id="5.3.1.12"/>
    </reaction>
</comment>
<dbReference type="GO" id="GO:0042840">
    <property type="term" value="P:D-glucuronate catabolic process"/>
    <property type="evidence" value="ECO:0007669"/>
    <property type="project" value="TreeGrafter"/>
</dbReference>
<evidence type="ECO:0000256" key="6">
    <source>
        <dbReference type="ARBA" id="ARBA00023235"/>
    </source>
</evidence>
<comment type="caution">
    <text evidence="8">The sequence shown here is derived from an EMBL/GenBank/DDBJ whole genome shotgun (WGS) entry which is preliminary data.</text>
</comment>
<dbReference type="InterPro" id="IPR003766">
    <property type="entry name" value="Uronate_isomerase"/>
</dbReference>
<gene>
    <name evidence="7 8" type="primary">uxaC</name>
    <name evidence="8" type="ORF">E6C55_27750</name>
</gene>
<sequence>MTAVFPTEQLLLTSKSARRLYHDYAAEMPILDYHSHLDQRRIASGQPFRNLTELWLNGDHYKWRALRWLGVDERFITGDASDKDKFLVWAKAAPAMAGNPLYHWTHLELSRYFGIEERLTEDNAEAVWNRANERLSEPAFTGAGILDRFKVRAVCTTDDPIDSLADHAAIRDNPAIRAKVAPTFRPDRILDIRRPDFPAYIAELGKTSNTAIEGLPGLLAAIDSRIAFFHESGCRLSDHGFGELPYAPAPESGIARILKDALGGRAVSEADAAAYQTWLLLRLGERYHAKGWTMQLHIGAIRNNNDRMSALLGKDSGYDSILDYSLARSLNGVLNALDREDRLPKTIVYSLYPYHHELIATTIGNFQGGGVRGKLQLGSAWWFHDQKEGMIQQLKALSSIGLISAFVGMLTDSRSFMSFPRHEYFRRVLCGLFGTWMEEGELPMDYDYIGEMIRDICYRNAEGYFGLLE</sequence>
<evidence type="ECO:0000313" key="8">
    <source>
        <dbReference type="EMBL" id="THF73789.1"/>
    </source>
</evidence>
<evidence type="ECO:0000256" key="7">
    <source>
        <dbReference type="HAMAP-Rule" id="MF_00675"/>
    </source>
</evidence>
<name>A0A4S4BIH7_9BACL</name>
<dbReference type="NCBIfam" id="NF002794">
    <property type="entry name" value="PRK02925.1"/>
    <property type="match status" value="1"/>
</dbReference>
<comment type="catalytic activity">
    <reaction evidence="7">
        <text>aldehydo-D-galacturonate = keto-D-tagaturonate</text>
        <dbReference type="Rhea" id="RHEA:27702"/>
        <dbReference type="ChEBI" id="CHEBI:12952"/>
        <dbReference type="ChEBI" id="CHEBI:17886"/>
    </reaction>
</comment>
<protein>
    <recommendedName>
        <fullName evidence="5 7">Uronate isomerase</fullName>
        <ecNumber evidence="4 7">5.3.1.12</ecNumber>
    </recommendedName>
    <alternativeName>
        <fullName evidence="7">Glucuronate isomerase</fullName>
    </alternativeName>
    <alternativeName>
        <fullName evidence="7">Uronic isomerase</fullName>
    </alternativeName>
</protein>
<evidence type="ECO:0000256" key="1">
    <source>
        <dbReference type="ARBA" id="ARBA00001165"/>
    </source>
</evidence>
<dbReference type="PANTHER" id="PTHR30068">
    <property type="entry name" value="URONATE ISOMERASE"/>
    <property type="match status" value="1"/>
</dbReference>
<organism evidence="8 9">
    <name type="scientific">Cohnella fermenti</name>
    <dbReference type="NCBI Taxonomy" id="2565925"/>
    <lineage>
        <taxon>Bacteria</taxon>
        <taxon>Bacillati</taxon>
        <taxon>Bacillota</taxon>
        <taxon>Bacilli</taxon>
        <taxon>Bacillales</taxon>
        <taxon>Paenibacillaceae</taxon>
        <taxon>Cohnella</taxon>
    </lineage>
</organism>
<dbReference type="EC" id="5.3.1.12" evidence="4 7"/>
<dbReference type="Gene3D" id="3.20.20.140">
    <property type="entry name" value="Metal-dependent hydrolases"/>
    <property type="match status" value="1"/>
</dbReference>
<dbReference type="Pfam" id="PF02614">
    <property type="entry name" value="UxaC"/>
    <property type="match status" value="1"/>
</dbReference>
<evidence type="ECO:0000256" key="2">
    <source>
        <dbReference type="ARBA" id="ARBA00004892"/>
    </source>
</evidence>
<evidence type="ECO:0000256" key="5">
    <source>
        <dbReference type="ARBA" id="ARBA00020555"/>
    </source>
</evidence>
<dbReference type="RefSeq" id="WP_136373089.1">
    <property type="nucleotide sequence ID" value="NZ_SSOB01000049.1"/>
</dbReference>
<dbReference type="OrthoDB" id="9766564at2"/>
<comment type="pathway">
    <text evidence="2 7">Carbohydrate metabolism; pentose and glucuronate interconversion.</text>
</comment>
<dbReference type="EMBL" id="SSOB01000049">
    <property type="protein sequence ID" value="THF73789.1"/>
    <property type="molecule type" value="Genomic_DNA"/>
</dbReference>
<proteinExistence type="inferred from homology"/>
<dbReference type="AlphaFoldDB" id="A0A4S4BIH7"/>
<keyword evidence="6 7" id="KW-0413">Isomerase</keyword>
<evidence type="ECO:0000313" key="9">
    <source>
        <dbReference type="Proteomes" id="UP000310636"/>
    </source>
</evidence>
<dbReference type="HAMAP" id="MF_00675">
    <property type="entry name" value="UxaC"/>
    <property type="match status" value="1"/>
</dbReference>
<dbReference type="PANTHER" id="PTHR30068:SF4">
    <property type="entry name" value="URONATE ISOMERASE"/>
    <property type="match status" value="1"/>
</dbReference>
<dbReference type="InterPro" id="IPR032466">
    <property type="entry name" value="Metal_Hydrolase"/>
</dbReference>
<reference evidence="8 9" key="1">
    <citation type="submission" date="2019-04" db="EMBL/GenBank/DDBJ databases">
        <title>Cohnella sp. nov. isolated from preserved vegetables.</title>
        <authorList>
            <person name="Lin S.-Y."/>
            <person name="Hung M.-H."/>
            <person name="Young C.-C."/>
        </authorList>
    </citation>
    <scope>NUCLEOTIDE SEQUENCE [LARGE SCALE GENOMIC DNA]</scope>
    <source>
        <strain evidence="8 9">CC-MHH1044</strain>
    </source>
</reference>
<evidence type="ECO:0000256" key="4">
    <source>
        <dbReference type="ARBA" id="ARBA00012546"/>
    </source>
</evidence>
<dbReference type="Proteomes" id="UP000310636">
    <property type="component" value="Unassembled WGS sequence"/>
</dbReference>
<dbReference type="GO" id="GO:0008880">
    <property type="term" value="F:glucuronate isomerase activity"/>
    <property type="evidence" value="ECO:0007669"/>
    <property type="project" value="UniProtKB-UniRule"/>
</dbReference>
<comment type="similarity">
    <text evidence="3 7">Belongs to the metallo-dependent hydrolases superfamily. Uronate isomerase family.</text>
</comment>
<dbReference type="GO" id="GO:0019698">
    <property type="term" value="P:D-galacturonate catabolic process"/>
    <property type="evidence" value="ECO:0007669"/>
    <property type="project" value="TreeGrafter"/>
</dbReference>